<keyword evidence="2" id="KW-0808">Transferase</keyword>
<dbReference type="GO" id="GO:0009244">
    <property type="term" value="P:lipopolysaccharide core region biosynthetic process"/>
    <property type="evidence" value="ECO:0007669"/>
    <property type="project" value="TreeGrafter"/>
</dbReference>
<evidence type="ECO:0000313" key="3">
    <source>
        <dbReference type="EMBL" id="PAV98605.1"/>
    </source>
</evidence>
<dbReference type="GO" id="GO:0008713">
    <property type="term" value="F:ADP-heptose-lipopolysaccharide heptosyltransferase activity"/>
    <property type="evidence" value="ECO:0007669"/>
    <property type="project" value="TreeGrafter"/>
</dbReference>
<proteinExistence type="predicted"/>
<keyword evidence="1" id="KW-0328">Glycosyltransferase</keyword>
<dbReference type="EMBL" id="NQMS01000001">
    <property type="protein sequence ID" value="PAV98605.1"/>
    <property type="molecule type" value="Genomic_DNA"/>
</dbReference>
<comment type="caution">
    <text evidence="3">The sequence shown here is derived from an EMBL/GenBank/DDBJ whole genome shotgun (WGS) entry which is preliminary data.</text>
</comment>
<dbReference type="Proteomes" id="UP000218796">
    <property type="component" value="Unassembled WGS sequence"/>
</dbReference>
<dbReference type="GO" id="GO:0005829">
    <property type="term" value="C:cytosol"/>
    <property type="evidence" value="ECO:0007669"/>
    <property type="project" value="TreeGrafter"/>
</dbReference>
<evidence type="ECO:0000256" key="1">
    <source>
        <dbReference type="ARBA" id="ARBA00022676"/>
    </source>
</evidence>
<evidence type="ECO:0000313" key="4">
    <source>
        <dbReference type="Proteomes" id="UP000218796"/>
    </source>
</evidence>
<dbReference type="Gene3D" id="3.40.50.2000">
    <property type="entry name" value="Glycogen Phosphorylase B"/>
    <property type="match status" value="1"/>
</dbReference>
<evidence type="ECO:0000256" key="2">
    <source>
        <dbReference type="ARBA" id="ARBA00022679"/>
    </source>
</evidence>
<keyword evidence="4" id="KW-1185">Reference proteome</keyword>
<dbReference type="OrthoDB" id="89608at2"/>
<gene>
    <name evidence="3" type="ORF">CJD50_03815</name>
</gene>
<dbReference type="PANTHER" id="PTHR30160">
    <property type="entry name" value="TETRAACYLDISACCHARIDE 4'-KINASE-RELATED"/>
    <property type="match status" value="1"/>
</dbReference>
<evidence type="ECO:0008006" key="5">
    <source>
        <dbReference type="Google" id="ProtNLM"/>
    </source>
</evidence>
<dbReference type="InterPro" id="IPR051199">
    <property type="entry name" value="LPS_LOS_Heptosyltrfase"/>
</dbReference>
<dbReference type="AlphaFoldDB" id="A0A2A2MI08"/>
<sequence>MSLTSILRHIIFYRYDYESIDIDNSAIEFVVIHIPDQIGDAMAIYPIIRSLELHQIKHLLIVSSTINKPVFEALHLGHTKLTIISMTMQDHASKDEIQEVAKNIKAQYGTPDICIEAMRKKNRKTMLFISKLRAKTNFQVVGLTMKCYSPICKTASRMDQELRAPVTMTWSTLMRDAGFPAVRPMFEFPLNEEVLIEVRNETRSLEDYIAINLEGSVQERTFSLPIAKKLISLIKNETDIPIVIVHGPKGVDNAVKLTESFEGVYHLSLSPSLMRSAAVIKDAFLAITPDTSILHMASAYNTPTIAVYADYKTRWPAMQDISETIVVGKDIDHINLDEFKKTLRNIVSRINNQISSKH</sequence>
<accession>A0A2A2MI08</accession>
<organism evidence="3 4">
    <name type="scientific">Hafnia paralvei</name>
    <dbReference type="NCBI Taxonomy" id="546367"/>
    <lineage>
        <taxon>Bacteria</taxon>
        <taxon>Pseudomonadati</taxon>
        <taxon>Pseudomonadota</taxon>
        <taxon>Gammaproteobacteria</taxon>
        <taxon>Enterobacterales</taxon>
        <taxon>Hafniaceae</taxon>
        <taxon>Hafnia</taxon>
    </lineage>
</organism>
<name>A0A2A2MI08_9GAMM</name>
<dbReference type="InterPro" id="IPR002201">
    <property type="entry name" value="Glyco_trans_9"/>
</dbReference>
<dbReference type="Pfam" id="PF01075">
    <property type="entry name" value="Glyco_transf_9"/>
    <property type="match status" value="1"/>
</dbReference>
<protein>
    <recommendedName>
        <fullName evidence="5">Lipopolysaccharide heptosyltransferase family protein</fullName>
    </recommendedName>
</protein>
<reference evidence="3 4" key="1">
    <citation type="submission" date="2017-08" db="EMBL/GenBank/DDBJ databases">
        <title>Draft Genome Sequence of Hafnia alvei CITHA-6 Isolated from Raw Bovine Milk.</title>
        <authorList>
            <person name="Culligan E.P."/>
            <person name="Mcsweeney A."/>
            <person name="O'Doherty C."/>
            <person name="Gleeson E."/>
            <person name="O'Riordan D."/>
            <person name="Sleator R.D."/>
        </authorList>
    </citation>
    <scope>NUCLEOTIDE SEQUENCE [LARGE SCALE GENOMIC DNA]</scope>
    <source>
        <strain evidence="3 4">CITHA-6</strain>
    </source>
</reference>
<dbReference type="RefSeq" id="WP_039187608.1">
    <property type="nucleotide sequence ID" value="NZ_CAUFSP010000032.1"/>
</dbReference>
<dbReference type="KEGG" id="hpar:AL518_16920"/>
<dbReference type="SUPFAM" id="SSF53756">
    <property type="entry name" value="UDP-Glycosyltransferase/glycogen phosphorylase"/>
    <property type="match status" value="1"/>
</dbReference>